<dbReference type="InterPro" id="IPR029526">
    <property type="entry name" value="PGBD"/>
</dbReference>
<sequence length="248" mass="28311">MDDVQIEEALSASDFSISASESNSDGDVVITNDESYESDTSSSKCIVLETNKNAEQYLKSNRISRTSRYKKWELVTSDIMMKFFGLLLWMGIVKYPSISDYWIKADRYANIVAPKVMSRNKGRLHFRQYIPSKRHRYGVKLFKVCGVNGFTYKIIIYEGNQSIAGQALGETIVLSLCEKYLDNARTIVTDNFYTSVPLAKKLLSKKTHLVGTLRKNRRYLQKKVTTQKLKKGEIIGQENKDGVVVLKF</sequence>
<evidence type="ECO:0000313" key="2">
    <source>
        <dbReference type="Proteomes" id="UP000694846"/>
    </source>
</evidence>
<proteinExistence type="predicted"/>
<dbReference type="OrthoDB" id="5876240at2759"/>
<evidence type="ECO:0000313" key="3">
    <source>
        <dbReference type="RefSeq" id="XP_025420761.1"/>
    </source>
</evidence>
<protein>
    <submittedName>
        <fullName evidence="3">PiggyBac transposable element-derived protein 4-like</fullName>
    </submittedName>
</protein>
<dbReference type="GeneID" id="112690872"/>
<gene>
    <name evidence="3" type="primary">LOC112690872</name>
</gene>
<dbReference type="RefSeq" id="XP_025420761.1">
    <property type="nucleotide sequence ID" value="XM_025564976.1"/>
</dbReference>
<dbReference type="AlphaFoldDB" id="A0A8B8GDT7"/>
<accession>A0A8B8GDT7</accession>
<dbReference type="PANTHER" id="PTHR46599:SF3">
    <property type="entry name" value="PIGGYBAC TRANSPOSABLE ELEMENT-DERIVED PROTEIN 4"/>
    <property type="match status" value="1"/>
</dbReference>
<keyword evidence="2" id="KW-1185">Reference proteome</keyword>
<organism evidence="2 3">
    <name type="scientific">Sipha flava</name>
    <name type="common">yellow sugarcane aphid</name>
    <dbReference type="NCBI Taxonomy" id="143950"/>
    <lineage>
        <taxon>Eukaryota</taxon>
        <taxon>Metazoa</taxon>
        <taxon>Ecdysozoa</taxon>
        <taxon>Arthropoda</taxon>
        <taxon>Hexapoda</taxon>
        <taxon>Insecta</taxon>
        <taxon>Pterygota</taxon>
        <taxon>Neoptera</taxon>
        <taxon>Paraneoptera</taxon>
        <taxon>Hemiptera</taxon>
        <taxon>Sternorrhyncha</taxon>
        <taxon>Aphidomorpha</taxon>
        <taxon>Aphidoidea</taxon>
        <taxon>Aphididae</taxon>
        <taxon>Sipha</taxon>
    </lineage>
</organism>
<dbReference type="PANTHER" id="PTHR46599">
    <property type="entry name" value="PIGGYBAC TRANSPOSABLE ELEMENT-DERIVED PROTEIN 4"/>
    <property type="match status" value="1"/>
</dbReference>
<dbReference type="Proteomes" id="UP000694846">
    <property type="component" value="Unplaced"/>
</dbReference>
<feature type="domain" description="PiggyBac transposable element-derived protein" evidence="1">
    <location>
        <begin position="117"/>
        <end position="246"/>
    </location>
</feature>
<evidence type="ECO:0000259" key="1">
    <source>
        <dbReference type="Pfam" id="PF13843"/>
    </source>
</evidence>
<name>A0A8B8GDT7_9HEMI</name>
<reference evidence="3" key="1">
    <citation type="submission" date="2025-08" db="UniProtKB">
        <authorList>
            <consortium name="RefSeq"/>
        </authorList>
    </citation>
    <scope>IDENTIFICATION</scope>
    <source>
        <tissue evidence="3">Whole body</tissue>
    </source>
</reference>
<dbReference type="Pfam" id="PF13843">
    <property type="entry name" value="DDE_Tnp_1_7"/>
    <property type="match status" value="1"/>
</dbReference>